<feature type="transmembrane region" description="Helical" evidence="15">
    <location>
        <begin position="3025"/>
        <end position="3044"/>
    </location>
</feature>
<dbReference type="SUPFAM" id="SSF49899">
    <property type="entry name" value="Concanavalin A-like lectins/glucanases"/>
    <property type="match status" value="2"/>
</dbReference>
<dbReference type="InterPro" id="IPR055928">
    <property type="entry name" value="Fmi-1_DUF7505"/>
</dbReference>
<dbReference type="Pfam" id="PF23592">
    <property type="entry name" value="Cadherin_CELSR2_9th"/>
    <property type="match status" value="1"/>
</dbReference>
<dbReference type="PRINTS" id="PR00205">
    <property type="entry name" value="CADHERIN"/>
</dbReference>
<accession>A0A158PN84</accession>
<dbReference type="CDD" id="cd00054">
    <property type="entry name" value="EGF_CA"/>
    <property type="match status" value="3"/>
</dbReference>
<keyword evidence="5" id="KW-0732">Signal</keyword>
<feature type="domain" description="Cadherin" evidence="19">
    <location>
        <begin position="696"/>
        <end position="801"/>
    </location>
</feature>
<keyword evidence="11" id="KW-0325">Glycoprotein</keyword>
<evidence type="ECO:0000256" key="3">
    <source>
        <dbReference type="ARBA" id="ARBA00022536"/>
    </source>
</evidence>
<organism evidence="22">
    <name type="scientific">Anisakis simplex</name>
    <name type="common">Herring worm</name>
    <dbReference type="NCBI Taxonomy" id="6269"/>
    <lineage>
        <taxon>Eukaryota</taxon>
        <taxon>Metazoa</taxon>
        <taxon>Ecdysozoa</taxon>
        <taxon>Nematoda</taxon>
        <taxon>Chromadorea</taxon>
        <taxon>Rhabditida</taxon>
        <taxon>Spirurina</taxon>
        <taxon>Ascaridomorpha</taxon>
        <taxon>Ascaridoidea</taxon>
        <taxon>Anisakidae</taxon>
        <taxon>Anisakis</taxon>
        <taxon>Anisakis simplex complex</taxon>
    </lineage>
</organism>
<dbReference type="InterPro" id="IPR002049">
    <property type="entry name" value="LE_dom"/>
</dbReference>
<feature type="transmembrane region" description="Helical" evidence="15">
    <location>
        <begin position="3163"/>
        <end position="3181"/>
    </location>
</feature>
<feature type="domain" description="Cadherin" evidence="19">
    <location>
        <begin position="802"/>
        <end position="905"/>
    </location>
</feature>
<feature type="transmembrane region" description="Helical" evidence="15">
    <location>
        <begin position="3123"/>
        <end position="3151"/>
    </location>
</feature>
<feature type="transmembrane region" description="Helical" evidence="15">
    <location>
        <begin position="3056"/>
        <end position="3077"/>
    </location>
</feature>
<reference evidence="22" key="1">
    <citation type="submission" date="2016-04" db="UniProtKB">
        <authorList>
            <consortium name="WormBaseParasite"/>
        </authorList>
    </citation>
    <scope>IDENTIFICATION</scope>
</reference>
<dbReference type="Gene3D" id="4.10.1240.10">
    <property type="entry name" value="GPCR, family 2, extracellular hormone receptor domain"/>
    <property type="match status" value="1"/>
</dbReference>
<feature type="domain" description="Cadherin" evidence="19">
    <location>
        <begin position="590"/>
        <end position="695"/>
    </location>
</feature>
<evidence type="ECO:0000256" key="8">
    <source>
        <dbReference type="ARBA" id="ARBA00022989"/>
    </source>
</evidence>
<gene>
    <name evidence="20" type="ORF">ASIM_LOCUS10836</name>
</gene>
<feature type="domain" description="Cadherin" evidence="19">
    <location>
        <begin position="1260"/>
        <end position="1368"/>
    </location>
</feature>
<evidence type="ECO:0000256" key="13">
    <source>
        <dbReference type="PROSITE-ProRule" id="PRU00076"/>
    </source>
</evidence>
<dbReference type="Proteomes" id="UP000267096">
    <property type="component" value="Unassembled WGS sequence"/>
</dbReference>
<feature type="domain" description="Cadherin" evidence="19">
    <location>
        <begin position="1369"/>
        <end position="1476"/>
    </location>
</feature>
<feature type="compositionally biased region" description="Polar residues" evidence="14">
    <location>
        <begin position="968"/>
        <end position="982"/>
    </location>
</feature>
<evidence type="ECO:0000256" key="6">
    <source>
        <dbReference type="ARBA" id="ARBA00022737"/>
    </source>
</evidence>
<dbReference type="OrthoDB" id="26203at2759"/>
<dbReference type="Pfam" id="PF00008">
    <property type="entry name" value="EGF"/>
    <property type="match status" value="2"/>
</dbReference>
<evidence type="ECO:0000256" key="15">
    <source>
        <dbReference type="SAM" id="Phobius"/>
    </source>
</evidence>
<evidence type="ECO:0000313" key="22">
    <source>
        <dbReference type="WBParaSite" id="ASIM_0001127801-mRNA-1"/>
    </source>
</evidence>
<evidence type="ECO:0000259" key="19">
    <source>
        <dbReference type="PROSITE" id="PS50268"/>
    </source>
</evidence>
<feature type="domain" description="EGF-like" evidence="17">
    <location>
        <begin position="1730"/>
        <end position="1766"/>
    </location>
</feature>
<evidence type="ECO:0000259" key="18">
    <source>
        <dbReference type="PROSITE" id="PS50227"/>
    </source>
</evidence>
<evidence type="ECO:0000313" key="20">
    <source>
        <dbReference type="EMBL" id="VDK43754.1"/>
    </source>
</evidence>
<dbReference type="WBParaSite" id="ASIM_0001127801-mRNA-1">
    <property type="protein sequence ID" value="ASIM_0001127801-mRNA-1"/>
    <property type="gene ID" value="ASIM_0001127801"/>
</dbReference>
<dbReference type="PROSITE" id="PS01186">
    <property type="entry name" value="EGF_2"/>
    <property type="match status" value="1"/>
</dbReference>
<evidence type="ECO:0000256" key="10">
    <source>
        <dbReference type="ARBA" id="ARBA00023157"/>
    </source>
</evidence>
<dbReference type="SUPFAM" id="SSF57196">
    <property type="entry name" value="EGF/Laminin"/>
    <property type="match status" value="2"/>
</dbReference>
<evidence type="ECO:0000256" key="12">
    <source>
        <dbReference type="PROSITE-ProRule" id="PRU00043"/>
    </source>
</evidence>
<feature type="domain" description="Cadherin" evidence="19">
    <location>
        <begin position="1159"/>
        <end position="1259"/>
    </location>
</feature>
<dbReference type="PROSITE" id="PS50025">
    <property type="entry name" value="LAM_G_DOMAIN"/>
    <property type="match status" value="2"/>
</dbReference>
<evidence type="ECO:0000259" key="16">
    <source>
        <dbReference type="PROSITE" id="PS50025"/>
    </source>
</evidence>
<dbReference type="SMART" id="SM00181">
    <property type="entry name" value="EGF"/>
    <property type="match status" value="3"/>
</dbReference>
<dbReference type="InterPro" id="IPR013320">
    <property type="entry name" value="ConA-like_dom_sf"/>
</dbReference>
<dbReference type="CDD" id="cd00055">
    <property type="entry name" value="EGF_Lam"/>
    <property type="match status" value="1"/>
</dbReference>
<dbReference type="Pfam" id="PF00028">
    <property type="entry name" value="Cadherin"/>
    <property type="match status" value="7"/>
</dbReference>
<reference evidence="20 21" key="2">
    <citation type="submission" date="2018-11" db="EMBL/GenBank/DDBJ databases">
        <authorList>
            <consortium name="Pathogen Informatics"/>
        </authorList>
    </citation>
    <scope>NUCLEOTIDE SEQUENCE [LARGE SCALE GENOMIC DNA]</scope>
</reference>
<dbReference type="PROSITE" id="PS50227">
    <property type="entry name" value="G_PROTEIN_RECEP_F2_3"/>
    <property type="match status" value="1"/>
</dbReference>
<dbReference type="InterPro" id="IPR015919">
    <property type="entry name" value="Cadherin-like_sf"/>
</dbReference>
<keyword evidence="9 15" id="KW-0472">Membrane</keyword>
<dbReference type="CDD" id="cd11304">
    <property type="entry name" value="Cadherin_repeat"/>
    <property type="match status" value="7"/>
</dbReference>
<dbReference type="Pfam" id="PF02793">
    <property type="entry name" value="HRM"/>
    <property type="match status" value="1"/>
</dbReference>
<feature type="domain" description="Laminin G" evidence="16">
    <location>
        <begin position="2081"/>
        <end position="2248"/>
    </location>
</feature>
<feature type="region of interest" description="Disordered" evidence="14">
    <location>
        <begin position="3225"/>
        <end position="3247"/>
    </location>
</feature>
<feature type="region of interest" description="Disordered" evidence="14">
    <location>
        <begin position="2676"/>
        <end position="2697"/>
    </location>
</feature>
<dbReference type="InterPro" id="IPR020894">
    <property type="entry name" value="Cadherin_CS"/>
</dbReference>
<dbReference type="CDD" id="cd00110">
    <property type="entry name" value="LamG"/>
    <property type="match status" value="2"/>
</dbReference>
<keyword evidence="3 13" id="KW-0245">EGF-like domain</keyword>
<dbReference type="Pfam" id="PF02210">
    <property type="entry name" value="Laminin_G_2"/>
    <property type="match status" value="1"/>
</dbReference>
<evidence type="ECO:0000256" key="2">
    <source>
        <dbReference type="ARBA" id="ARBA00004651"/>
    </source>
</evidence>
<keyword evidence="7 12" id="KW-0106">Calcium</keyword>
<dbReference type="InterPro" id="IPR050174">
    <property type="entry name" value="Protocadherin/Cadherin-CA"/>
</dbReference>
<feature type="domain" description="Laminin G" evidence="16">
    <location>
        <begin position="1811"/>
        <end position="2079"/>
    </location>
</feature>
<feature type="domain" description="EGF-like" evidence="17">
    <location>
        <begin position="2281"/>
        <end position="2320"/>
    </location>
</feature>
<dbReference type="EMBL" id="UYRR01031021">
    <property type="protein sequence ID" value="VDK43754.1"/>
    <property type="molecule type" value="Genomic_DNA"/>
</dbReference>
<dbReference type="InterPro" id="IPR056286">
    <property type="entry name" value="Cadherin_CELSR1-3_9th"/>
</dbReference>
<keyword evidence="6" id="KW-0677">Repeat</keyword>
<feature type="compositionally biased region" description="Basic residues" evidence="14">
    <location>
        <begin position="565"/>
        <end position="577"/>
    </location>
</feature>
<name>A0A158PN84_ANISI</name>
<evidence type="ECO:0000313" key="21">
    <source>
        <dbReference type="Proteomes" id="UP000267096"/>
    </source>
</evidence>
<dbReference type="PROSITE" id="PS50026">
    <property type="entry name" value="EGF_3"/>
    <property type="match status" value="3"/>
</dbReference>
<feature type="domain" description="EGF-like" evidence="17">
    <location>
        <begin position="2244"/>
        <end position="2278"/>
    </location>
</feature>
<protein>
    <submittedName>
        <fullName evidence="22">Protocadherin-like wing polarity protein stan (inferred by orthology to a D. melanogaster protein)</fullName>
    </submittedName>
</protein>
<dbReference type="Gene3D" id="2.60.120.200">
    <property type="match status" value="2"/>
</dbReference>
<comment type="subcellular location">
    <subcellularLocation>
        <location evidence="2">Cell membrane</location>
        <topology evidence="2">Multi-pass membrane protein</topology>
    </subcellularLocation>
    <subcellularLocation>
        <location evidence="1">Membrane</location>
        <topology evidence="1">Single-pass membrane protein</topology>
    </subcellularLocation>
</comment>
<dbReference type="Gene3D" id="2.60.40.60">
    <property type="entry name" value="Cadherins"/>
    <property type="match status" value="8"/>
</dbReference>
<evidence type="ECO:0000256" key="9">
    <source>
        <dbReference type="ARBA" id="ARBA00023136"/>
    </source>
</evidence>
<feature type="region of interest" description="Disordered" evidence="14">
    <location>
        <begin position="530"/>
        <end position="577"/>
    </location>
</feature>
<evidence type="ECO:0000256" key="5">
    <source>
        <dbReference type="ARBA" id="ARBA00022729"/>
    </source>
</evidence>
<dbReference type="InterPro" id="IPR001879">
    <property type="entry name" value="GPCR_2_extracellular_dom"/>
</dbReference>
<dbReference type="PANTHER" id="PTHR24028:SF263">
    <property type="entry name" value="CADHERIN-RELATED FAMILY MEMBER 1"/>
    <property type="match status" value="1"/>
</dbReference>
<evidence type="ECO:0000256" key="11">
    <source>
        <dbReference type="ARBA" id="ARBA00023180"/>
    </source>
</evidence>
<dbReference type="InterPro" id="IPR001881">
    <property type="entry name" value="EGF-like_Ca-bd_dom"/>
</dbReference>
<dbReference type="InterPro" id="IPR036445">
    <property type="entry name" value="GPCR_2_extracell_dom_sf"/>
</dbReference>
<keyword evidence="8 15" id="KW-1133">Transmembrane helix</keyword>
<dbReference type="Gene3D" id="2.10.25.10">
    <property type="entry name" value="Laminin"/>
    <property type="match status" value="2"/>
</dbReference>
<proteinExistence type="predicted"/>
<dbReference type="FunFam" id="2.60.40.60:FF:000020">
    <property type="entry name" value="Dachsous cadherin-related 1b"/>
    <property type="match status" value="3"/>
</dbReference>
<feature type="domain" description="G-protein coupled receptors family 2 profile 1" evidence="18">
    <location>
        <begin position="2407"/>
        <end position="2482"/>
    </location>
</feature>
<evidence type="ECO:0000256" key="7">
    <source>
        <dbReference type="ARBA" id="ARBA00022837"/>
    </source>
</evidence>
<evidence type="ECO:0000259" key="17">
    <source>
        <dbReference type="PROSITE" id="PS50026"/>
    </source>
</evidence>
<dbReference type="SMART" id="SM00179">
    <property type="entry name" value="EGF_CA"/>
    <property type="match status" value="3"/>
</dbReference>
<feature type="transmembrane region" description="Helical" evidence="15">
    <location>
        <begin position="2991"/>
        <end position="3013"/>
    </location>
</feature>
<keyword evidence="21" id="KW-1185">Reference proteome</keyword>
<feature type="transmembrane region" description="Helical" evidence="15">
    <location>
        <begin position="3089"/>
        <end position="3111"/>
    </location>
</feature>
<feature type="region of interest" description="Disordered" evidence="14">
    <location>
        <begin position="962"/>
        <end position="993"/>
    </location>
</feature>
<feature type="domain" description="Cadherin" evidence="19">
    <location>
        <begin position="1058"/>
        <end position="1158"/>
    </location>
</feature>
<feature type="region of interest" description="Disordered" evidence="14">
    <location>
        <begin position="1"/>
        <end position="29"/>
    </location>
</feature>
<comment type="caution">
    <text evidence="13">Lacks conserved residue(s) required for the propagation of feature annotation.</text>
</comment>
<feature type="disulfide bond" evidence="13">
    <location>
        <begin position="1756"/>
        <end position="1765"/>
    </location>
</feature>
<keyword evidence="4 15" id="KW-0812">Transmembrane</keyword>
<keyword evidence="10 13" id="KW-1015">Disulfide bond</keyword>
<feature type="compositionally biased region" description="Polar residues" evidence="14">
    <location>
        <begin position="2679"/>
        <end position="2695"/>
    </location>
</feature>
<evidence type="ECO:0000256" key="14">
    <source>
        <dbReference type="SAM" id="MobiDB-lite"/>
    </source>
</evidence>
<dbReference type="FunFam" id="2.60.40.60:FF:000080">
    <property type="entry name" value="FAT atypical cadherin 1"/>
    <property type="match status" value="1"/>
</dbReference>
<dbReference type="InterPro" id="IPR000832">
    <property type="entry name" value="GPCR_2_secretin-like"/>
</dbReference>
<dbReference type="GO" id="GO:0007411">
    <property type="term" value="P:axon guidance"/>
    <property type="evidence" value="ECO:0007669"/>
    <property type="project" value="UniProtKB-ARBA"/>
</dbReference>
<dbReference type="InterPro" id="IPR000742">
    <property type="entry name" value="EGF"/>
</dbReference>
<dbReference type="InterPro" id="IPR001791">
    <property type="entry name" value="Laminin_G"/>
</dbReference>
<dbReference type="SMART" id="SM00282">
    <property type="entry name" value="LamG"/>
    <property type="match status" value="2"/>
</dbReference>
<feature type="domain" description="Cadherin" evidence="19">
    <location>
        <begin position="906"/>
        <end position="1057"/>
    </location>
</feature>
<dbReference type="SUPFAM" id="SSF111418">
    <property type="entry name" value="Hormone receptor domain"/>
    <property type="match status" value="1"/>
</dbReference>
<dbReference type="Pfam" id="PF00002">
    <property type="entry name" value="7tm_2"/>
    <property type="match status" value="1"/>
</dbReference>
<dbReference type="SUPFAM" id="SSF49313">
    <property type="entry name" value="Cadherin-like"/>
    <property type="match status" value="8"/>
</dbReference>
<dbReference type="PROSITE" id="PS00232">
    <property type="entry name" value="CADHERIN_1"/>
    <property type="match status" value="6"/>
</dbReference>
<dbReference type="PANTHER" id="PTHR24028">
    <property type="entry name" value="CADHERIN-87A"/>
    <property type="match status" value="1"/>
</dbReference>
<dbReference type="SMART" id="SM00112">
    <property type="entry name" value="CA"/>
    <property type="match status" value="8"/>
</dbReference>
<dbReference type="FunFam" id="2.10.25.10:FF:000066">
    <property type="entry name" value="FAT atypical cadherin 4"/>
    <property type="match status" value="1"/>
</dbReference>
<dbReference type="GO" id="GO:0004930">
    <property type="term" value="F:G protein-coupled receptor activity"/>
    <property type="evidence" value="ECO:0007669"/>
    <property type="project" value="InterPro"/>
</dbReference>
<evidence type="ECO:0000256" key="4">
    <source>
        <dbReference type="ARBA" id="ARBA00022692"/>
    </source>
</evidence>
<evidence type="ECO:0000256" key="1">
    <source>
        <dbReference type="ARBA" id="ARBA00004167"/>
    </source>
</evidence>
<sequence>MITSITYDGQEKGQKQQRQKPGHTSSSPSFHWWRLPRTFWLYSHRSASTTAGGGAVASQQRLRLRKKRSSNAYERYYASESSSSSSSSCCSFGSEQIQNLECQTSTSENCYLCCFSCEKCICGQCSVGYANDIDPSANSKLELSKRLCSACKLKKLRLLSDEEDKHKQEKRAAKLKRPHRQFNKLFLFNFFKSRSLFKNSTSNSNSATCSSSSETSSHFLFKYNILTTLTFITLLLQFSMLTTVTMAHSLNTTTSSSSTNNSGNIAADIIPGTASISKNGNKKNIDILSNIWLSDNDISSVFIDNNSINDHTRNHNIKHFNKNNDRADDSEGGFVSSDSIISPASSSSAIPRLQICPCDMLDSSKTEYEENLKMEKDHDFGRLKGVSSLQRQQQIMLIDDEDNPKNTNKQFLNNETIKVSLLLPQSHSPCLHRGQPLFEWDLSGCVVRNFERFHSTAISFDVESGLVFVEQGRVCFYSKPWLINYSLYCKSDKNFATTGRGSIHRGSILVWHSRFSTTMTNTNGWVSSSISNSHKSGVVESKRRSRGSDGSNQQVLTLAPSSKDRLRRHRRWLRRRNPVSGGGSSLITFQQDRYVVEMAENATVGTLICTVHAIHFHRDRTLFFSMAAPQDSRSANLFVIDTQTGSIRLAKSLDREVLDKHVLKVTAYERFEPTVSTSALVIVDVLDVQDNAPIFERNSYFAEVKEDAPIGTTVASVFARDLDAGRNGEVRYSLSDDALGANLLKINPRSGVIQTAAELDREMLDLIRVSVIATDQGSPPMSSSALVEVTILDVNDNKPIFEMDSYNVTIMEDIGIPTKIIQLKAVDADAGENGRVHYSIVAASASGFTIGYDDGSVWVRDSQLDARSSPVSLVIRAKDSAQPAQSSTATLTVDIVDVNDHAPRFVASQQQLFIDENIPIGYEVSRVFAVDEDSGFNGLVRYSLVEEEGADEDKWMSNNMKKEKLSKSQDGQVTMSDSNETATVPEVGSEQENLSESNFFEVDRVSGSIRTKAELDREQREVHTLKIRAEDGGSPPKWDTVELRIHLRDVNDNAPFFEHDIYNVTVAENTPRGTQLITVKAFDADKDQKISYRIERTDRDLFTLVDLGEQGALLSLSETFLSSDEMLRVGIVALDQGGLKGRCSIMINVQDVNAAPIFLNHPFTIRIPEHSPRGFELIQLKAEDHDRRENAHIKYTIDSVEFAIDESNGLLTVAAGLDRELRSAYMLNITAQDNGSPPLSAWTTIEVVLEDVNDNIPQFLSNNYTIAISEDTPVGTSFMQILAVDKDSGANAIVDYFIDANDPRGLGIDSFKLDRSSGTLRVDKKLDREQCERHVIAVIARDRGSPPLWSSSVVNIQLLDVNDNAPQFELQTYNLWIVENAPIGTVIGTLIARDADDGKNALIEFKIFGGADAKLFDIEKDPQQEGVVHILSRATFDYEAKNNKFYLEIQASSGQLSSIVPVFVHVSDVNDNKPQLRDFVVLVANYEQENNNDDNIAQRHHQTKFEPQIGVMPAFDPDHNATLQYYIETNDVLRVERTTGMLSMVNVWQRHIDAHYKACVSDGPNTVCARSRIIYVPVDEETLREAVTVQILGINEDEFLDFETFDRFTSAISLLDHRWHPSHIRVIAVSSERGAVRKYSSTEWQNTAGDSDNIVSIHNDKQKTNVTFFVSRSKHGESSVVERSARIQELIRNAGEHLNEISGMQITTIADESCAHEPCSDSLKQLCNERIDQCYSSPCQHGATCIPLESRYRCVCTPDRTGVNCEATLFSDTCLPNSCYSNSRCEIDERRRVRCVDCKWAAHDTDDACRLRSLKFVGDGYLAIPTQNAIPRMEFKIEFSVRVQVIKRKQQKSFCFSIATILSSDSVLMFLGDIKADFLEVFIENALIGARLSLGNGVSEMRMEDWQQNRINDGEWHKITIDFYENKLILSLDDCETFVSLRLSNATGYRKCACELITALPQKCSDGAVTCHRFLDVLPIVYMGARPTTNGDNLASSFIGDLAVSSFDNDGIKSKLSNRTISSNNPASSSKQLHRALYSSHQNAFTGCIANLSLDGHLRDFSDYAEWIKVGKAVEAADSAKYLMLDDEESYVSWRIARNEVFQNVTFEFRTRQRDTQVIAIEFALRSQFIVFSISQGYGVLKFGERQFLFKYPYLADGKFKAISISLQQNGVFSLSIDHLFKKHFPLITISTDNSYRRIRKMYSGLAPSMSYPKRFEGCLRNVLLNGLRTKIIEQLRVESHCQVRNECDQANICPRNSRCNRDWDRHRCDCLKGYIGDSCMDICLLRGICSNNGQCLRVSNTTNGYECRCAEGFTGHNCERKAALKKCPPGWYGHFPRCRLCDCDTRKGFIKQCDPNNGACLCETGKYYWLDHCRPCECGFGALSTACSTLGQCECTGEAVGRRCDRCTDERQLLNRSTLKCSSIKNRCPSMIDSAIQWPTTVYGAIARQSCPFDESGMALRKCGMDGRWLPVDNYNCTHPSYAKVMNADLSLELVEQLANATSDHWTLRGVNVDIANRALHKLIISETVGNLSLHLKTEQFTTNLLKSLNNLAAVIGTSANPALDYLQTVVKATVRLGDHLRTVHQRAPFLGTFFYSGDNLVFAIDRLPRWSNDRRHHLDSIDSSATSMARRHHHTATAITALASDQFLLPVVRHKNLVEPVVFLASEPSPDRFLTDDNVNYDNNEANDRSSSGVAAELRLDRSPSKRTLKAWEHHHHHRHSPHRQRYEAQALRIAVQAEDANRRRLLSGMELRLLYTAPSELPLTEVDVRQQHKAITTIFYSVLTQANCAGCEYPIIMITMNENQDKMTTTASSNVVGAAKQPHLESIFMEQRRSENRYANHRRSIQVTVPILAENSGDGWRYPECVRLRDGFFSNTDDDDRLSSLADARKSPSAVNKLSGIESSSRTLSSSALNDLLSTDGISNDNTKWTTESATLIGLNETHAICRFDLTDSYNHKLFANSGGVFTLFMRADNGALIRFTLPHSIPYTAPLSAAFALLLILLAAVSTLWRPAPIRTRLIRFGFIVAFLLDASAIFFIYRIPSTTVFCPLRNALLSFCTCALFAWLFLYALRIYCLFVDGNTQPNFTMILLIGIIVPVMLSLFTFFFAPSCSLSVDEWLFWILTSPVMLLILTVMCLAYNAVGLFVLYDRGVNSMVEAGTNILLVILSAYIFLWSNYFTRESVNSALSGSNEMWLNDMMTTMQQQQPKTVNIAGLDIASSADPHSHSPLLGDPNPDQEDEDNEDSKTMNLYDVAANIKSLSPFRESPQAQVREHLQRLQQSSFTDYDSGSASSTLKHVNNSTTAIHRNNAHHYHQWMPDIIPSPPVTVAASPVTASVALHHHYHHLTNQQQQHLINANMINNTTNNPPFASQTIAATLSSSSYPKTKILSPATKVLLQYHHSDEDDDQTSGTGTCTPVIVGEIDERLLVEGELEQKNFYATYGRRSEDDSVEHAYDTYTSKKRKLTYQSSTFQRH</sequence>
<dbReference type="SMART" id="SM00008">
    <property type="entry name" value="HormR"/>
    <property type="match status" value="1"/>
</dbReference>
<dbReference type="PROSITE" id="PS50268">
    <property type="entry name" value="CADHERIN_2"/>
    <property type="match status" value="8"/>
</dbReference>
<feature type="compositionally biased region" description="Polar residues" evidence="14">
    <location>
        <begin position="548"/>
        <end position="560"/>
    </location>
</feature>
<dbReference type="PROSITE" id="PS00022">
    <property type="entry name" value="EGF_1"/>
    <property type="match status" value="2"/>
</dbReference>
<feature type="region of interest" description="Disordered" evidence="14">
    <location>
        <begin position="319"/>
        <end position="344"/>
    </location>
</feature>
<dbReference type="GO" id="GO:0007156">
    <property type="term" value="P:homophilic cell adhesion via plasma membrane adhesion molecules"/>
    <property type="evidence" value="ECO:0007669"/>
    <property type="project" value="InterPro"/>
</dbReference>
<dbReference type="Pfam" id="PF24337">
    <property type="entry name" value="DUF7505"/>
    <property type="match status" value="1"/>
</dbReference>
<dbReference type="InterPro" id="IPR002126">
    <property type="entry name" value="Cadherin-like_dom"/>
</dbReference>
<dbReference type="GO" id="GO:0005509">
    <property type="term" value="F:calcium ion binding"/>
    <property type="evidence" value="ECO:0007669"/>
    <property type="project" value="UniProtKB-UniRule"/>
</dbReference>
<feature type="disulfide bond" evidence="13">
    <location>
        <begin position="2310"/>
        <end position="2319"/>
    </location>
</feature>
<dbReference type="GO" id="GO:0005886">
    <property type="term" value="C:plasma membrane"/>
    <property type="evidence" value="ECO:0007669"/>
    <property type="project" value="UniProtKB-SubCell"/>
</dbReference>